<keyword evidence="3" id="KW-1185">Reference proteome</keyword>
<keyword evidence="1" id="KW-0732">Signal</keyword>
<dbReference type="OrthoDB" id="10063529at2759"/>
<feature type="signal peptide" evidence="1">
    <location>
        <begin position="1"/>
        <end position="19"/>
    </location>
</feature>
<protein>
    <recommendedName>
        <fullName evidence="4">Kazal-like domain-containing protein</fullName>
    </recommendedName>
</protein>
<dbReference type="Proteomes" id="UP000192578">
    <property type="component" value="Unassembled WGS sequence"/>
</dbReference>
<proteinExistence type="predicted"/>
<dbReference type="EMBL" id="MTYJ01000035">
    <property type="protein sequence ID" value="OQV19832.1"/>
    <property type="molecule type" value="Genomic_DNA"/>
</dbReference>
<sequence>MKSFLFGATMAILIAGTMSGSVTKSSGVATTRVGGGAASRECHCSGFYARHMKVCGTDQQDYNTACDLGKAMALNSSLGLLCNRRCFDCPSQSPLSQKCTNTMRIAFPQTRKAGGKPRPLRHKKADPRWVKKYCLTDGTEWTRNTIYCALASRPGVGIRCMGFCKQCKTINNACPAKLLQDIPYYDEMLPQ</sequence>
<feature type="chain" id="PRO_5013026272" description="Kazal-like domain-containing protein" evidence="1">
    <location>
        <begin position="20"/>
        <end position="191"/>
    </location>
</feature>
<reference evidence="3" key="1">
    <citation type="submission" date="2017-01" db="EMBL/GenBank/DDBJ databases">
        <title>Comparative genomics of anhydrobiosis in the tardigrade Hypsibius dujardini.</title>
        <authorList>
            <person name="Yoshida Y."/>
            <person name="Koutsovoulos G."/>
            <person name="Laetsch D."/>
            <person name="Stevens L."/>
            <person name="Kumar S."/>
            <person name="Horikawa D."/>
            <person name="Ishino K."/>
            <person name="Komine S."/>
            <person name="Tomita M."/>
            <person name="Blaxter M."/>
            <person name="Arakawa K."/>
        </authorList>
    </citation>
    <scope>NUCLEOTIDE SEQUENCE [LARGE SCALE GENOMIC DNA]</scope>
    <source>
        <strain evidence="3">Z151</strain>
    </source>
</reference>
<gene>
    <name evidence="2" type="ORF">BV898_06103</name>
</gene>
<evidence type="ECO:0000313" key="2">
    <source>
        <dbReference type="EMBL" id="OQV19832.1"/>
    </source>
</evidence>
<organism evidence="2 3">
    <name type="scientific">Hypsibius exemplaris</name>
    <name type="common">Freshwater tardigrade</name>
    <dbReference type="NCBI Taxonomy" id="2072580"/>
    <lineage>
        <taxon>Eukaryota</taxon>
        <taxon>Metazoa</taxon>
        <taxon>Ecdysozoa</taxon>
        <taxon>Tardigrada</taxon>
        <taxon>Eutardigrada</taxon>
        <taxon>Parachela</taxon>
        <taxon>Hypsibioidea</taxon>
        <taxon>Hypsibiidae</taxon>
        <taxon>Hypsibius</taxon>
    </lineage>
</organism>
<evidence type="ECO:0000313" key="3">
    <source>
        <dbReference type="Proteomes" id="UP000192578"/>
    </source>
</evidence>
<accession>A0A1W0WXF5</accession>
<evidence type="ECO:0008006" key="4">
    <source>
        <dbReference type="Google" id="ProtNLM"/>
    </source>
</evidence>
<dbReference type="AlphaFoldDB" id="A0A1W0WXF5"/>
<comment type="caution">
    <text evidence="2">The sequence shown here is derived from an EMBL/GenBank/DDBJ whole genome shotgun (WGS) entry which is preliminary data.</text>
</comment>
<evidence type="ECO:0000256" key="1">
    <source>
        <dbReference type="SAM" id="SignalP"/>
    </source>
</evidence>
<name>A0A1W0WXF5_HYPEX</name>